<evidence type="ECO:0000256" key="1">
    <source>
        <dbReference type="SAM" id="MobiDB-lite"/>
    </source>
</evidence>
<evidence type="ECO:0008006" key="4">
    <source>
        <dbReference type="Google" id="ProtNLM"/>
    </source>
</evidence>
<dbReference type="InterPro" id="IPR016181">
    <property type="entry name" value="Acyl_CoA_acyltransferase"/>
</dbReference>
<evidence type="ECO:0000313" key="2">
    <source>
        <dbReference type="EMBL" id="MBM7278031.1"/>
    </source>
</evidence>
<proteinExistence type="predicted"/>
<reference evidence="2" key="1">
    <citation type="submission" date="2021-02" db="EMBL/GenBank/DDBJ databases">
        <title>Taxonomy, biology and ecology of Rhodococcus bacteria occurring in California pistachio and other woody hosts as revealed by genome sequence analyses.</title>
        <authorList>
            <person name="Riely B."/>
            <person name="Gai Y."/>
        </authorList>
    </citation>
    <scope>NUCLEOTIDE SEQUENCE</scope>
    <source>
        <strain evidence="2">BP-295</strain>
    </source>
</reference>
<gene>
    <name evidence="2" type="ORF">JTZ10_09695</name>
</gene>
<name>A0AAW4G3H0_GORRU</name>
<feature type="region of interest" description="Disordered" evidence="1">
    <location>
        <begin position="1"/>
        <end position="20"/>
    </location>
</feature>
<dbReference type="RefSeq" id="WP_182373741.1">
    <property type="nucleotide sequence ID" value="NZ_CP059694.1"/>
</dbReference>
<organism evidence="2 3">
    <name type="scientific">Gordonia rubripertincta</name>
    <name type="common">Rhodococcus corallinus</name>
    <dbReference type="NCBI Taxonomy" id="36822"/>
    <lineage>
        <taxon>Bacteria</taxon>
        <taxon>Bacillati</taxon>
        <taxon>Actinomycetota</taxon>
        <taxon>Actinomycetes</taxon>
        <taxon>Mycobacteriales</taxon>
        <taxon>Gordoniaceae</taxon>
        <taxon>Gordonia</taxon>
    </lineage>
</organism>
<comment type="caution">
    <text evidence="2">The sequence shown here is derived from an EMBL/GenBank/DDBJ whole genome shotgun (WGS) entry which is preliminary data.</text>
</comment>
<dbReference type="AlphaFoldDB" id="A0AAW4G3H0"/>
<accession>A0AAW4G3H0</accession>
<protein>
    <recommendedName>
        <fullName evidence="4">GNAT family N-acetyltransferase</fullName>
    </recommendedName>
</protein>
<evidence type="ECO:0000313" key="3">
    <source>
        <dbReference type="Proteomes" id="UP001195196"/>
    </source>
</evidence>
<dbReference type="EMBL" id="JAFFGU010000003">
    <property type="protein sequence ID" value="MBM7278031.1"/>
    <property type="molecule type" value="Genomic_DNA"/>
</dbReference>
<dbReference type="SUPFAM" id="SSF55729">
    <property type="entry name" value="Acyl-CoA N-acyltransferases (Nat)"/>
    <property type="match status" value="1"/>
</dbReference>
<dbReference type="Proteomes" id="UP001195196">
    <property type="component" value="Unassembled WGS sequence"/>
</dbReference>
<dbReference type="Gene3D" id="3.40.630.30">
    <property type="match status" value="1"/>
</dbReference>
<sequence>MTQGIQAARNGSRPLTESDRESALDLLENGLLETPMYQWLLGADAPSEAYRWYGEVLVAENLHGLRGVFDETGALIALIALAYPTRPAGRVDDELMARIRHFVGALDGFPDRFTELRRSQKEAATDDRAIEILFALVHPDHRRGGTLAGLLDEVIGMGRRDDLPVVAGTADATMSEVYVRRWDAPVRGGFTLTGGPTVWIHRIAPPGERR</sequence>